<proteinExistence type="predicted"/>
<dbReference type="InterPro" id="IPR041999">
    <property type="entry name" value="Sortase_D_1"/>
</dbReference>
<evidence type="ECO:0000313" key="3">
    <source>
        <dbReference type="EMBL" id="MBA4603774.1"/>
    </source>
</evidence>
<dbReference type="InterPro" id="IPR005754">
    <property type="entry name" value="Sortase"/>
</dbReference>
<dbReference type="GO" id="GO:0016787">
    <property type="term" value="F:hydrolase activity"/>
    <property type="evidence" value="ECO:0007669"/>
    <property type="project" value="UniProtKB-KW"/>
</dbReference>
<evidence type="ECO:0000256" key="1">
    <source>
        <dbReference type="ARBA" id="ARBA00022801"/>
    </source>
</evidence>
<name>A0A7W1XUZ2_9BACL</name>
<evidence type="ECO:0000313" key="4">
    <source>
        <dbReference type="Proteomes" id="UP000538292"/>
    </source>
</evidence>
<dbReference type="InterPro" id="IPR023365">
    <property type="entry name" value="Sortase_dom-sf"/>
</dbReference>
<evidence type="ECO:0000256" key="2">
    <source>
        <dbReference type="PIRSR" id="PIRSR605754-1"/>
    </source>
</evidence>
<keyword evidence="4" id="KW-1185">Reference proteome</keyword>
<feature type="active site" description="Acyl-thioester intermediate" evidence="2">
    <location>
        <position position="171"/>
    </location>
</feature>
<organism evidence="3 4">
    <name type="scientific">Thermoactinomyces mirandus</name>
    <dbReference type="NCBI Taxonomy" id="2756294"/>
    <lineage>
        <taxon>Bacteria</taxon>
        <taxon>Bacillati</taxon>
        <taxon>Bacillota</taxon>
        <taxon>Bacilli</taxon>
        <taxon>Bacillales</taxon>
        <taxon>Thermoactinomycetaceae</taxon>
        <taxon>Thermoactinomyces</taxon>
    </lineage>
</organism>
<feature type="active site" description="Proton donor/acceptor" evidence="2">
    <location>
        <position position="114"/>
    </location>
</feature>
<comment type="caution">
    <text evidence="3">The sequence shown here is derived from an EMBL/GenBank/DDBJ whole genome shotgun (WGS) entry which is preliminary data.</text>
</comment>
<dbReference type="Gene3D" id="2.40.260.10">
    <property type="entry name" value="Sortase"/>
    <property type="match status" value="1"/>
</dbReference>
<dbReference type="Proteomes" id="UP000538292">
    <property type="component" value="Unassembled WGS sequence"/>
</dbReference>
<dbReference type="NCBIfam" id="TIGR01076">
    <property type="entry name" value="sortase_fam"/>
    <property type="match status" value="1"/>
</dbReference>
<dbReference type="EMBL" id="JACEOL010000067">
    <property type="protein sequence ID" value="MBA4603774.1"/>
    <property type="molecule type" value="Genomic_DNA"/>
</dbReference>
<dbReference type="CDD" id="cd05828">
    <property type="entry name" value="Sortase_D_1"/>
    <property type="match status" value="1"/>
</dbReference>
<keyword evidence="1" id="KW-0378">Hydrolase</keyword>
<accession>A0A7W1XUZ2</accession>
<protein>
    <submittedName>
        <fullName evidence="3">Class D sortase</fullName>
    </submittedName>
</protein>
<dbReference type="Pfam" id="PF04203">
    <property type="entry name" value="Sortase"/>
    <property type="match status" value="1"/>
</dbReference>
<dbReference type="InterPro" id="IPR053525">
    <property type="entry name" value="Sortase_D"/>
</dbReference>
<reference evidence="3 4" key="1">
    <citation type="submission" date="2020-07" db="EMBL/GenBank/DDBJ databases">
        <title>Thermoactinomyces phylogeny.</title>
        <authorList>
            <person name="Dunlap C."/>
        </authorList>
    </citation>
    <scope>NUCLEOTIDE SEQUENCE [LARGE SCALE GENOMIC DNA]</scope>
    <source>
        <strain evidence="3 4">AMNI-1</strain>
    </source>
</reference>
<dbReference type="AlphaFoldDB" id="A0A7W1XUZ2"/>
<dbReference type="NCBIfam" id="NF033746">
    <property type="entry name" value="class_D_sortase"/>
    <property type="match status" value="1"/>
</dbReference>
<sequence length="195" mass="21822">MIFITAGIFYAGYSGTNYLLQSKLVNTSTEADTKADTKLAEAGSGQSEANDWLVVAREHRPEKGDHFADLIIPKLQAKMPVVEGTHEDELEKGVGHYAESVLPGEPDNTVLSGHRDTVFRKVGQLKPGDRLLVQTNYGKFEYIITRTWITTPDDRTVIVPHKKPVLTLTTCYPFTYVGPAPERYIIQAEQMKRIE</sequence>
<gene>
    <name evidence="3" type="ORF">H2C83_16015</name>
</gene>
<dbReference type="SUPFAM" id="SSF63817">
    <property type="entry name" value="Sortase"/>
    <property type="match status" value="1"/>
</dbReference>